<name>A0A8C5EEX8_GOUWI</name>
<keyword evidence="4" id="KW-1185">Reference proteome</keyword>
<dbReference type="Gene3D" id="1.20.58.130">
    <property type="match status" value="1"/>
</dbReference>
<dbReference type="Gene3D" id="3.30.70.1820">
    <property type="entry name" value="L1 transposable element, RRM domain"/>
    <property type="match status" value="1"/>
</dbReference>
<organism evidence="3 4">
    <name type="scientific">Gouania willdenowi</name>
    <name type="common">Blunt-snouted clingfish</name>
    <name type="synonym">Lepadogaster willdenowi</name>
    <dbReference type="NCBI Taxonomy" id="441366"/>
    <lineage>
        <taxon>Eukaryota</taxon>
        <taxon>Metazoa</taxon>
        <taxon>Chordata</taxon>
        <taxon>Craniata</taxon>
        <taxon>Vertebrata</taxon>
        <taxon>Euteleostomi</taxon>
        <taxon>Actinopterygii</taxon>
        <taxon>Neopterygii</taxon>
        <taxon>Teleostei</taxon>
        <taxon>Neoteleostei</taxon>
        <taxon>Acanthomorphata</taxon>
        <taxon>Ovalentaria</taxon>
        <taxon>Blenniimorphae</taxon>
        <taxon>Blenniiformes</taxon>
        <taxon>Gobiesocoidei</taxon>
        <taxon>Gobiesocidae</taxon>
        <taxon>Gobiesocinae</taxon>
        <taxon>Gouania</taxon>
    </lineage>
</organism>
<dbReference type="InterPro" id="IPR043636">
    <property type="entry name" value="L1_RRM_dom"/>
</dbReference>
<dbReference type="InterPro" id="IPR004244">
    <property type="entry name" value="Transposase_22"/>
</dbReference>
<accession>A0A8C5EEX8</accession>
<evidence type="ECO:0000313" key="4">
    <source>
        <dbReference type="Proteomes" id="UP000694680"/>
    </source>
</evidence>
<reference evidence="3" key="1">
    <citation type="submission" date="2020-06" db="EMBL/GenBank/DDBJ databases">
        <authorList>
            <consortium name="Wellcome Sanger Institute Data Sharing"/>
        </authorList>
    </citation>
    <scope>NUCLEOTIDE SEQUENCE [LARGE SCALE GENOMIC DNA]</scope>
</reference>
<dbReference type="PANTHER" id="PTHR11505">
    <property type="entry name" value="L1 TRANSPOSABLE ELEMENT-RELATED"/>
    <property type="match status" value="1"/>
</dbReference>
<evidence type="ECO:0000259" key="2">
    <source>
        <dbReference type="Pfam" id="PF02994"/>
    </source>
</evidence>
<dbReference type="Ensembl" id="ENSGWIT00000020817.1">
    <property type="protein sequence ID" value="ENSGWIP00000018906.1"/>
    <property type="gene ID" value="ENSGWIG00000010400.1"/>
</dbReference>
<dbReference type="Pfam" id="PF02994">
    <property type="entry name" value="Transposase_22"/>
    <property type="match status" value="1"/>
</dbReference>
<reference evidence="3" key="3">
    <citation type="submission" date="2025-09" db="UniProtKB">
        <authorList>
            <consortium name="Ensembl"/>
        </authorList>
    </citation>
    <scope>IDENTIFICATION</scope>
</reference>
<evidence type="ECO:0000256" key="1">
    <source>
        <dbReference type="SAM" id="Coils"/>
    </source>
</evidence>
<sequence>PKFTKRRLSMNFNQLSGTSRKYTQKLLSPSSIAEGGHIMAEDKHVSPTVVESLMSEMKRELQSCREAMAADIKAQLENMHRELKNDITSLRAETKAEVGALREDILHKMDSLRNAHAQTAKEQKEMGGALSDVTDRLVILEKNHDMLTKDHKKLQEKCTDLENRSRRQNLRVVGIAEGIEAGNPSRFVAEFFPDVLGAGSFDTPLLIDRAHRSLAPKPRDGERPRALIVRLHYYADKEKILKLSREKGRLIYKGSPVHIFPDMSPEVGKQRAAFNQVKAGLRQAKIPYSMYYPAKLTFTLDNIRHSFTNPQDADTFIRANITHPAYKPFHYFIIIEAEPFNFLLI</sequence>
<dbReference type="AlphaFoldDB" id="A0A8C5EEX8"/>
<reference evidence="3" key="2">
    <citation type="submission" date="2025-08" db="UniProtKB">
        <authorList>
            <consortium name="Ensembl"/>
        </authorList>
    </citation>
    <scope>IDENTIFICATION</scope>
</reference>
<proteinExistence type="predicted"/>
<feature type="domain" description="L1 transposable element RRM" evidence="2">
    <location>
        <begin position="222"/>
        <end position="259"/>
    </location>
</feature>
<dbReference type="Proteomes" id="UP000694680">
    <property type="component" value="Chromosome 11"/>
</dbReference>
<protein>
    <recommendedName>
        <fullName evidence="2">L1 transposable element RRM domain-containing protein</fullName>
    </recommendedName>
</protein>
<keyword evidence="1" id="KW-0175">Coiled coil</keyword>
<evidence type="ECO:0000313" key="3">
    <source>
        <dbReference type="Ensembl" id="ENSGWIP00000018906.1"/>
    </source>
</evidence>
<feature type="coiled-coil region" evidence="1">
    <location>
        <begin position="137"/>
        <end position="171"/>
    </location>
</feature>
<dbReference type="SUPFAM" id="SSF58113">
    <property type="entry name" value="Apolipoprotein A-I"/>
    <property type="match status" value="1"/>
</dbReference>